<organism evidence="6 7">
    <name type="scientific">Sinomonas terricola</name>
    <dbReference type="NCBI Taxonomy" id="3110330"/>
    <lineage>
        <taxon>Bacteria</taxon>
        <taxon>Bacillati</taxon>
        <taxon>Actinomycetota</taxon>
        <taxon>Actinomycetes</taxon>
        <taxon>Micrococcales</taxon>
        <taxon>Micrococcaceae</taxon>
        <taxon>Sinomonas</taxon>
    </lineage>
</organism>
<feature type="compositionally biased region" description="Basic and acidic residues" evidence="4">
    <location>
        <begin position="468"/>
        <end position="483"/>
    </location>
</feature>
<dbReference type="Proteomes" id="UP001304769">
    <property type="component" value="Unassembled WGS sequence"/>
</dbReference>
<keyword evidence="7" id="KW-1185">Reference proteome</keyword>
<dbReference type="InterPro" id="IPR014756">
    <property type="entry name" value="Ig_E-set"/>
</dbReference>
<evidence type="ECO:0000259" key="5">
    <source>
        <dbReference type="SMART" id="SM00642"/>
    </source>
</evidence>
<dbReference type="Gene3D" id="2.60.40.1180">
    <property type="entry name" value="Golgi alpha-mannosidase II"/>
    <property type="match status" value="1"/>
</dbReference>
<feature type="region of interest" description="Disordered" evidence="4">
    <location>
        <begin position="468"/>
        <end position="493"/>
    </location>
</feature>
<dbReference type="RefSeq" id="WP_323277150.1">
    <property type="nucleotide sequence ID" value="NZ_JAYGGQ010000001.1"/>
</dbReference>
<keyword evidence="2" id="KW-0378">Hydrolase</keyword>
<dbReference type="EMBL" id="JAYGGQ010000001">
    <property type="protein sequence ID" value="MEA5453386.1"/>
    <property type="molecule type" value="Genomic_DNA"/>
</dbReference>
<name>A0ABU5T1L8_9MICC</name>
<dbReference type="CDD" id="cd11326">
    <property type="entry name" value="AmyAc_Glg_debranch"/>
    <property type="match status" value="1"/>
</dbReference>
<evidence type="ECO:0000256" key="4">
    <source>
        <dbReference type="SAM" id="MobiDB-lite"/>
    </source>
</evidence>
<sequence length="701" mass="77010">MEPKPYGAHLAEAGTSFALATAPEAERVEVCLIDDAGGQTCADLARVGEAEGGAARWEAVIPGVGEGQSYGYRVRGPWDPSRGLRFNPAKLLLDPYSLAVSGIYRGEQEVHAYVFGDPAAIDRSDSLGCAMLSIVCDHGEYDWEGDAPPRRPYSETIVYEAHVKGLTELHPEVPLELRGTYRGAAHPAVVGHLTKLGVTALELMPVHQFIEDPILVGKGLSNYWGYNTIGFFAPHNAYSSSGDRGQQIAEFKDLVKAYHRAGIEVILDVVYNHTAEGSHLGPTLSFRGIDNAAYYHLVPGDEFHYMDYTGTGNTLNVGHPLALRLVIDSLRYWVTEMHVDGFRFDLAAALAREDGNVDMVSPFFELVAADPVLSRVKLIAEPWDVGPGGYQVGNFPRQWVEWNGKFRDCVRDFWRGEPGTLRELATRLSGSADLYQDDGRRPSASVNFVAIHDGFTLRDLVSYNVKHNEANGEDNRDGTDDNRSWNCGAEGPTEDPHVLELRSRQERNFLLALLLSQGVPMLSHGDELGRTQSGNNNAYCQDNRTTWIDWEHGDRELLDFLERLGELRKQHPVFRRRSFFDGTPVAPAEGDPLPDIVWLDADGSTMGSNDWDEDWAKSLAFFLNGDAVPGTGGAPRDSDMLVILNAADNDVDYLIPAGPFPAKWETVLTTCAAALVGERTGAGERFTVPARSAVVLEAVPD</sequence>
<dbReference type="InterPro" id="IPR044505">
    <property type="entry name" value="GlgX_Isoamylase_N_E_set"/>
</dbReference>
<dbReference type="Gene3D" id="2.60.40.10">
    <property type="entry name" value="Immunoglobulins"/>
    <property type="match status" value="1"/>
</dbReference>
<dbReference type="CDD" id="cd02856">
    <property type="entry name" value="E_set_GDE_Isoamylase_N"/>
    <property type="match status" value="1"/>
</dbReference>
<dbReference type="InterPro" id="IPR017853">
    <property type="entry name" value="GH"/>
</dbReference>
<keyword evidence="3" id="KW-0326">Glycosidase</keyword>
<accession>A0ABU5T1L8</accession>
<dbReference type="InterPro" id="IPR004193">
    <property type="entry name" value="Glyco_hydro_13_N"/>
</dbReference>
<reference evidence="6 7" key="1">
    <citation type="submission" date="2023-12" db="EMBL/GenBank/DDBJ databases">
        <title>Sinomonas terricola sp. nov, isolated from litchi orchard soil in Guangdong, PR China.</title>
        <authorList>
            <person name="Jiaxin W."/>
            <person name="Yang Z."/>
            <person name="Honghui Z."/>
        </authorList>
    </citation>
    <scope>NUCLEOTIDE SEQUENCE [LARGE SCALE GENOMIC DNA]</scope>
    <source>
        <strain evidence="6 7">JGH33</strain>
    </source>
</reference>
<dbReference type="Pfam" id="PF02922">
    <property type="entry name" value="CBM_48"/>
    <property type="match status" value="1"/>
</dbReference>
<evidence type="ECO:0000313" key="7">
    <source>
        <dbReference type="Proteomes" id="UP001304769"/>
    </source>
</evidence>
<comment type="caution">
    <text evidence="6">The sequence shown here is derived from an EMBL/GenBank/DDBJ whole genome shotgun (WGS) entry which is preliminary data.</text>
</comment>
<gene>
    <name evidence="6" type="primary">glgX</name>
    <name evidence="6" type="ORF">SPF06_01500</name>
</gene>
<dbReference type="Gene3D" id="3.20.20.80">
    <property type="entry name" value="Glycosidases"/>
    <property type="match status" value="1"/>
</dbReference>
<evidence type="ECO:0000256" key="1">
    <source>
        <dbReference type="ARBA" id="ARBA00008061"/>
    </source>
</evidence>
<proteinExistence type="inferred from homology"/>
<dbReference type="SUPFAM" id="SSF51011">
    <property type="entry name" value="Glycosyl hydrolase domain"/>
    <property type="match status" value="1"/>
</dbReference>
<dbReference type="NCBIfam" id="TIGR02100">
    <property type="entry name" value="glgX_debranch"/>
    <property type="match status" value="1"/>
</dbReference>
<dbReference type="SUPFAM" id="SSF51445">
    <property type="entry name" value="(Trans)glycosidases"/>
    <property type="match status" value="1"/>
</dbReference>
<dbReference type="InterPro" id="IPR011837">
    <property type="entry name" value="Glycogen_debranch_GlgX"/>
</dbReference>
<feature type="domain" description="Glycosyl hydrolase family 13 catalytic" evidence="5">
    <location>
        <begin position="156"/>
        <end position="568"/>
    </location>
</feature>
<protein>
    <submittedName>
        <fullName evidence="6">Glycogen debranching protein GlgX</fullName>
    </submittedName>
</protein>
<evidence type="ECO:0000313" key="6">
    <source>
        <dbReference type="EMBL" id="MEA5453386.1"/>
    </source>
</evidence>
<dbReference type="InterPro" id="IPR013783">
    <property type="entry name" value="Ig-like_fold"/>
</dbReference>
<dbReference type="InterPro" id="IPR013780">
    <property type="entry name" value="Glyco_hydro_b"/>
</dbReference>
<evidence type="ECO:0000256" key="3">
    <source>
        <dbReference type="ARBA" id="ARBA00023295"/>
    </source>
</evidence>
<evidence type="ECO:0000256" key="2">
    <source>
        <dbReference type="ARBA" id="ARBA00022801"/>
    </source>
</evidence>
<dbReference type="SUPFAM" id="SSF81296">
    <property type="entry name" value="E set domains"/>
    <property type="match status" value="1"/>
</dbReference>
<comment type="similarity">
    <text evidence="1">Belongs to the glycosyl hydrolase 13 family.</text>
</comment>
<dbReference type="SMART" id="SM00642">
    <property type="entry name" value="Aamy"/>
    <property type="match status" value="1"/>
</dbReference>
<dbReference type="PANTHER" id="PTHR43002">
    <property type="entry name" value="GLYCOGEN DEBRANCHING ENZYME"/>
    <property type="match status" value="1"/>
</dbReference>
<dbReference type="InterPro" id="IPR006047">
    <property type="entry name" value="GH13_cat_dom"/>
</dbReference>